<dbReference type="Pfam" id="PF03841">
    <property type="entry name" value="SelA"/>
    <property type="match status" value="1"/>
</dbReference>
<dbReference type="Proteomes" id="UP001168575">
    <property type="component" value="Unassembled WGS sequence"/>
</dbReference>
<keyword evidence="6 8" id="KW-0711">Selenium</keyword>
<dbReference type="InterPro" id="IPR015421">
    <property type="entry name" value="PyrdxlP-dep_Trfase_major"/>
</dbReference>
<evidence type="ECO:0000256" key="3">
    <source>
        <dbReference type="ARBA" id="ARBA00022679"/>
    </source>
</evidence>
<dbReference type="GO" id="GO:0004125">
    <property type="term" value="F:L-seryl-tRNA(Sec) selenium transferase activity"/>
    <property type="evidence" value="ECO:0007669"/>
    <property type="project" value="UniProtKB-UniRule"/>
</dbReference>
<protein>
    <recommendedName>
        <fullName evidence="8">L-seryl-tRNA(Sec) selenium transferase</fullName>
        <ecNumber evidence="8">2.9.1.1</ecNumber>
    </recommendedName>
    <alternativeName>
        <fullName evidence="8">Selenocysteine synthase</fullName>
        <shortName evidence="8">Sec synthase</shortName>
    </alternativeName>
    <alternativeName>
        <fullName evidence="8">Selenocysteinyl-tRNA(Sec) synthase</fullName>
    </alternativeName>
</protein>
<sequence length="515" mass="56754">MTKTAEAAKATENKKAAATSNANAKKATTTNKGNALNELLRGLPQVDEVMKHQNIETLKHALAHDFLRTAVRDVLDDIRQTILAGVDEDYKIPTTEEIAHKSCVHALQLIKPSLRHVVNASGVIIHTNLGRSTLCKEAIEAVNDVTKGYSTLEYSTKTMSRGSRHDHIEQLICTLTGAEAAIAVNNNAAAVMMVLNEFAKGYEAIVSRGELVEIGGSFRVPDIMAMSNAKMVEVGTTNKTHVEDYERNINENTAMLLKVHPSNYRMEGFVEDVSIKDLQKIATAENARRKKEGVKNKVIVYEDQGSGVLIEDEFFKKNGEHTITDALKLGVDIVSFSGDKLLGGPQAGIIVGRKEFIDRLKKNPLARALRLDKMTLAALEATLRTYLNEEEARVKIPTLRMLTEDAAVTKKRADKLKKTFEKEVSSDDVTFKVISEISRAGGGSLPMCDIPTYCVCATFNKGTAEEADRYLIQECEPPIIARLTKDCVYFDARTLDEDDLPLLAKGVQSYISQVK</sequence>
<dbReference type="GO" id="GO:0005737">
    <property type="term" value="C:cytoplasm"/>
    <property type="evidence" value="ECO:0007669"/>
    <property type="project" value="UniProtKB-SubCell"/>
</dbReference>
<comment type="caution">
    <text evidence="12">The sequence shown here is derived from an EMBL/GenBank/DDBJ whole genome shotgun (WGS) entry which is preliminary data.</text>
</comment>
<keyword evidence="4 8" id="KW-0663">Pyridoxal phosphate</keyword>
<dbReference type="InterPro" id="IPR025862">
    <property type="entry name" value="SelA_trans_N_dom"/>
</dbReference>
<comment type="function">
    <text evidence="8">Converts seryl-tRNA(Sec) to selenocysteinyl-tRNA(Sec) required for selenoprotein biosynthesis.</text>
</comment>
<feature type="modified residue" description="N6-(pyridoxal phosphate)lysine" evidence="8 9">
    <location>
        <position position="340"/>
    </location>
</feature>
<keyword evidence="13" id="KW-1185">Reference proteome</keyword>
<comment type="cofactor">
    <cofactor evidence="1 8 9">
        <name>pyridoxal 5'-phosphate</name>
        <dbReference type="ChEBI" id="CHEBI:597326"/>
    </cofactor>
</comment>
<name>A0AA43UBF2_9ACTN</name>
<dbReference type="InterPro" id="IPR015424">
    <property type="entry name" value="PyrdxlP-dep_Trfase"/>
</dbReference>
<dbReference type="HAMAP" id="MF_00423">
    <property type="entry name" value="SelA"/>
    <property type="match status" value="1"/>
</dbReference>
<dbReference type="EC" id="2.9.1.1" evidence="8"/>
<evidence type="ECO:0000259" key="11">
    <source>
        <dbReference type="Pfam" id="PF12390"/>
    </source>
</evidence>
<evidence type="ECO:0000313" key="12">
    <source>
        <dbReference type="EMBL" id="MDO4842369.1"/>
    </source>
</evidence>
<comment type="subcellular location">
    <subcellularLocation>
        <location evidence="8">Cytoplasm</location>
    </subcellularLocation>
</comment>
<evidence type="ECO:0000256" key="5">
    <source>
        <dbReference type="ARBA" id="ARBA00022917"/>
    </source>
</evidence>
<dbReference type="Gene3D" id="3.40.640.10">
    <property type="entry name" value="Type I PLP-dependent aspartate aminotransferase-like (Major domain)"/>
    <property type="match status" value="1"/>
</dbReference>
<dbReference type="NCBIfam" id="TIGR00474">
    <property type="entry name" value="selA"/>
    <property type="match status" value="1"/>
</dbReference>
<evidence type="ECO:0000256" key="7">
    <source>
        <dbReference type="ARBA" id="ARBA00044507"/>
    </source>
</evidence>
<dbReference type="SUPFAM" id="SSF53383">
    <property type="entry name" value="PLP-dependent transferases"/>
    <property type="match status" value="1"/>
</dbReference>
<accession>A0AA43UBF2</accession>
<dbReference type="AlphaFoldDB" id="A0AA43UBF2"/>
<comment type="pathway">
    <text evidence="8">Aminoacyl-tRNA biosynthesis; selenocysteinyl-tRNA(Sec) biosynthesis; selenocysteinyl-tRNA(Sec) from L-seryl-tRNA(Sec) (bacterial route): step 1/1.</text>
</comment>
<reference evidence="12" key="1">
    <citation type="submission" date="2023-07" db="EMBL/GenBank/DDBJ databases">
        <title>Between Cages and Wild: Unraveling the Impact of Captivity on Animal Microbiomes and Antimicrobial Resistance.</title>
        <authorList>
            <person name="Schmartz G.P."/>
            <person name="Rehner J."/>
            <person name="Schuff M.J."/>
            <person name="Becker S.L."/>
            <person name="Kravczyk M."/>
            <person name="Gurevich A."/>
            <person name="Francke R."/>
            <person name="Mueller R."/>
            <person name="Keller V."/>
            <person name="Keller A."/>
        </authorList>
    </citation>
    <scope>NUCLEOTIDE SEQUENCE</scope>
    <source>
        <strain evidence="12">S12M_St_49</strain>
    </source>
</reference>
<feature type="compositionally biased region" description="Low complexity" evidence="10">
    <location>
        <begin position="16"/>
        <end position="30"/>
    </location>
</feature>
<evidence type="ECO:0000256" key="1">
    <source>
        <dbReference type="ARBA" id="ARBA00001933"/>
    </source>
</evidence>
<dbReference type="GO" id="GO:0001514">
    <property type="term" value="P:selenocysteine incorporation"/>
    <property type="evidence" value="ECO:0007669"/>
    <property type="project" value="UniProtKB-UniRule"/>
</dbReference>
<dbReference type="PANTHER" id="PTHR32328">
    <property type="entry name" value="L-SERYL-TRNA(SEC) SELENIUM TRANSFERASE"/>
    <property type="match status" value="1"/>
</dbReference>
<dbReference type="EMBL" id="JAUMVS010000151">
    <property type="protein sequence ID" value="MDO4842369.1"/>
    <property type="molecule type" value="Genomic_DNA"/>
</dbReference>
<comment type="catalytic activity">
    <reaction evidence="8">
        <text>L-seryl-tRNA(Sec) + selenophosphate + H(+) = L-selenocysteinyl-tRNA(Sec) + phosphate</text>
        <dbReference type="Rhea" id="RHEA:22728"/>
        <dbReference type="Rhea" id="RHEA-COMP:9742"/>
        <dbReference type="Rhea" id="RHEA-COMP:9743"/>
        <dbReference type="ChEBI" id="CHEBI:15378"/>
        <dbReference type="ChEBI" id="CHEBI:16144"/>
        <dbReference type="ChEBI" id="CHEBI:43474"/>
        <dbReference type="ChEBI" id="CHEBI:78533"/>
        <dbReference type="ChEBI" id="CHEBI:78573"/>
        <dbReference type="EC" id="2.9.1.1"/>
    </reaction>
</comment>
<keyword evidence="2 8" id="KW-0963">Cytoplasm</keyword>
<organism evidence="12 13">
    <name type="scientific">Phoenicibacter congonensis</name>
    <dbReference type="NCBI Taxonomy" id="1944646"/>
    <lineage>
        <taxon>Bacteria</taxon>
        <taxon>Bacillati</taxon>
        <taxon>Actinomycetota</taxon>
        <taxon>Coriobacteriia</taxon>
        <taxon>Eggerthellales</taxon>
        <taxon>Eggerthellaceae</taxon>
        <taxon>Phoenicibacter</taxon>
    </lineage>
</organism>
<evidence type="ECO:0000256" key="9">
    <source>
        <dbReference type="PIRSR" id="PIRSR618319-50"/>
    </source>
</evidence>
<feature type="region of interest" description="Disordered" evidence="10">
    <location>
        <begin position="1"/>
        <end position="30"/>
    </location>
</feature>
<comment type="similarity">
    <text evidence="7 8">Belongs to the SelA family.</text>
</comment>
<keyword evidence="3 8" id="KW-0808">Transferase</keyword>
<dbReference type="InterPro" id="IPR018319">
    <property type="entry name" value="SelA-like"/>
</dbReference>
<gene>
    <name evidence="8 12" type="primary">selA</name>
    <name evidence="12" type="ORF">Q3982_06820</name>
</gene>
<dbReference type="PANTHER" id="PTHR32328:SF0">
    <property type="entry name" value="L-SERYL-TRNA(SEC) SELENIUM TRANSFERASE"/>
    <property type="match status" value="1"/>
</dbReference>
<evidence type="ECO:0000256" key="6">
    <source>
        <dbReference type="ARBA" id="ARBA00023266"/>
    </source>
</evidence>
<evidence type="ECO:0000256" key="2">
    <source>
        <dbReference type="ARBA" id="ARBA00022490"/>
    </source>
</evidence>
<dbReference type="InterPro" id="IPR004534">
    <property type="entry name" value="SelA_trans"/>
</dbReference>
<dbReference type="Gene3D" id="3.90.1150.180">
    <property type="match status" value="1"/>
</dbReference>
<dbReference type="GO" id="GO:0001717">
    <property type="term" value="P:conversion of seryl-tRNAsec to selenocys-tRNAsec"/>
    <property type="evidence" value="ECO:0007669"/>
    <property type="project" value="UniProtKB-UniRule"/>
</dbReference>
<evidence type="ECO:0000256" key="10">
    <source>
        <dbReference type="SAM" id="MobiDB-lite"/>
    </source>
</evidence>
<dbReference type="Pfam" id="PF12390">
    <property type="entry name" value="Se-cys_synth_N"/>
    <property type="match status" value="1"/>
</dbReference>
<evidence type="ECO:0000256" key="8">
    <source>
        <dbReference type="HAMAP-Rule" id="MF_00423"/>
    </source>
</evidence>
<feature type="domain" description="L-seryl-tRNA selenium transferase N-terminal" evidence="11">
    <location>
        <begin position="40"/>
        <end position="79"/>
    </location>
</feature>
<proteinExistence type="inferred from homology"/>
<evidence type="ECO:0000256" key="4">
    <source>
        <dbReference type="ARBA" id="ARBA00022898"/>
    </source>
</evidence>
<keyword evidence="5 8" id="KW-0648">Protein biosynthesis</keyword>
<evidence type="ECO:0000313" key="13">
    <source>
        <dbReference type="Proteomes" id="UP001168575"/>
    </source>
</evidence>